<feature type="domain" description="Aminoglycoside phosphotransferase" evidence="1">
    <location>
        <begin position="30"/>
        <end position="270"/>
    </location>
</feature>
<organism evidence="2 3">
    <name type="scientific">Coraliomargarita algicola</name>
    <dbReference type="NCBI Taxonomy" id="3092156"/>
    <lineage>
        <taxon>Bacteria</taxon>
        <taxon>Pseudomonadati</taxon>
        <taxon>Verrucomicrobiota</taxon>
        <taxon>Opitutia</taxon>
        <taxon>Puniceicoccales</taxon>
        <taxon>Coraliomargaritaceae</taxon>
        <taxon>Coraliomargarita</taxon>
    </lineage>
</organism>
<dbReference type="InterPro" id="IPR050249">
    <property type="entry name" value="Pseudomonas-type_ThrB"/>
</dbReference>
<dbReference type="InterPro" id="IPR011009">
    <property type="entry name" value="Kinase-like_dom_sf"/>
</dbReference>
<proteinExistence type="predicted"/>
<protein>
    <submittedName>
        <fullName evidence="2">Aminoglycoside phosphotransferase family protein</fullName>
        <ecNumber evidence="2">2.7.1.-</ecNumber>
    </submittedName>
</protein>
<dbReference type="SUPFAM" id="SSF56112">
    <property type="entry name" value="Protein kinase-like (PK-like)"/>
    <property type="match status" value="1"/>
</dbReference>
<dbReference type="EMBL" id="CP138858">
    <property type="protein sequence ID" value="WPJ95528.1"/>
    <property type="molecule type" value="Genomic_DNA"/>
</dbReference>
<dbReference type="PANTHER" id="PTHR21064:SF5">
    <property type="entry name" value="SLR1880 PROTEIN"/>
    <property type="match status" value="1"/>
</dbReference>
<sequence>MKYERTPVSLDHLKSVASMFQLYGDFVEGAPYGSGHINDTFAVTLNQGGATMRYIFQRINHGIFTNPVQLMENIARVCQHNLQSCQQTGAEDCSRRALNIVPARDGKPYVHDDTGYCWRCYIFIEKAKTYDQIESEAQAYQAAKAFGAFQQLLSNLGGERLHETIPNFHNTVARYQNMIRAIEADVCNRAASVRDEINFLTARENDAGRLLKMLEAGQLPERITHNDCKLNNVMIDDETGEGICVIDLDTAMPGLALYDFGDMVRTATSPALEDEPDTSKVIMQMPMFEALAKGYIAGSGSMLCTTELEELSFAGKLITMETGIRFLTDYLEGDQYFKTHREGHNLDRCRTQIALVKSIEEQQEAMNAVVFKAAKEAQLSCVS</sequence>
<dbReference type="Proteomes" id="UP001324993">
    <property type="component" value="Chromosome"/>
</dbReference>
<keyword evidence="3" id="KW-1185">Reference proteome</keyword>
<reference evidence="2 3" key="1">
    <citation type="submission" date="2023-11" db="EMBL/GenBank/DDBJ databases">
        <title>Coraliomargarita sp. nov., isolated from marine algae.</title>
        <authorList>
            <person name="Lee J.K."/>
            <person name="Baek J.H."/>
            <person name="Kim J.M."/>
            <person name="Choi D.G."/>
            <person name="Jeon C.O."/>
        </authorList>
    </citation>
    <scope>NUCLEOTIDE SEQUENCE [LARGE SCALE GENOMIC DNA]</scope>
    <source>
        <strain evidence="2 3">J2-16</strain>
    </source>
</reference>
<evidence type="ECO:0000313" key="2">
    <source>
        <dbReference type="EMBL" id="WPJ95528.1"/>
    </source>
</evidence>
<dbReference type="RefSeq" id="WP_319832407.1">
    <property type="nucleotide sequence ID" value="NZ_CP138858.1"/>
</dbReference>
<keyword evidence="2" id="KW-0808">Transferase</keyword>
<evidence type="ECO:0000259" key="1">
    <source>
        <dbReference type="Pfam" id="PF01636"/>
    </source>
</evidence>
<dbReference type="PANTHER" id="PTHR21064">
    <property type="entry name" value="AMINOGLYCOSIDE PHOSPHOTRANSFERASE DOMAIN-CONTAINING PROTEIN-RELATED"/>
    <property type="match status" value="1"/>
</dbReference>
<accession>A0ABZ0RK98</accession>
<dbReference type="Pfam" id="PF01636">
    <property type="entry name" value="APH"/>
    <property type="match status" value="1"/>
</dbReference>
<dbReference type="GO" id="GO:0016740">
    <property type="term" value="F:transferase activity"/>
    <property type="evidence" value="ECO:0007669"/>
    <property type="project" value="UniProtKB-KW"/>
</dbReference>
<dbReference type="InterPro" id="IPR002575">
    <property type="entry name" value="Aminoglycoside_PTrfase"/>
</dbReference>
<dbReference type="EC" id="2.7.1.-" evidence="2"/>
<name>A0ABZ0RK98_9BACT</name>
<dbReference type="Gene3D" id="3.90.1200.10">
    <property type="match status" value="1"/>
</dbReference>
<evidence type="ECO:0000313" key="3">
    <source>
        <dbReference type="Proteomes" id="UP001324993"/>
    </source>
</evidence>
<gene>
    <name evidence="2" type="ORF">SH580_19100</name>
</gene>